<evidence type="ECO:0000313" key="2">
    <source>
        <dbReference type="Proteomes" id="UP001165678"/>
    </source>
</evidence>
<dbReference type="Proteomes" id="UP001165678">
    <property type="component" value="Unassembled WGS sequence"/>
</dbReference>
<dbReference type="AlphaFoldDB" id="A0AA41ZIQ4"/>
<name>A0AA41ZIQ4_9GAMM</name>
<proteinExistence type="predicted"/>
<protein>
    <submittedName>
        <fullName evidence="1">Uncharacterized protein</fullName>
    </submittedName>
</protein>
<gene>
    <name evidence="1" type="ORF">OQ287_14005</name>
</gene>
<dbReference type="RefSeq" id="WP_265896853.1">
    <property type="nucleotide sequence ID" value="NZ_JAPIVE010000004.1"/>
</dbReference>
<sequence>MRPLLETPPWRHCLNHWCGPCWCILFPLFHATGHAGEEGMVHRREAAT</sequence>
<keyword evidence="2" id="KW-1185">Reference proteome</keyword>
<comment type="caution">
    <text evidence="1">The sequence shown here is derived from an EMBL/GenBank/DDBJ whole genome shotgun (WGS) entry which is preliminary data.</text>
</comment>
<organism evidence="1 2">
    <name type="scientific">Larsenimonas rhizosphaerae</name>
    <dbReference type="NCBI Taxonomy" id="2944682"/>
    <lineage>
        <taxon>Bacteria</taxon>
        <taxon>Pseudomonadati</taxon>
        <taxon>Pseudomonadota</taxon>
        <taxon>Gammaproteobacteria</taxon>
        <taxon>Oceanospirillales</taxon>
        <taxon>Halomonadaceae</taxon>
        <taxon>Larsenimonas</taxon>
    </lineage>
</organism>
<reference evidence="1" key="1">
    <citation type="submission" date="2022-11" db="EMBL/GenBank/DDBJ databases">
        <title>Larsenimonas rhizosphaerae sp. nov., isolated from a tidal mudflat.</title>
        <authorList>
            <person name="Lee S.D."/>
            <person name="Kim I.S."/>
        </authorList>
    </citation>
    <scope>NUCLEOTIDE SEQUENCE</scope>
    <source>
        <strain evidence="1">GH2-1</strain>
    </source>
</reference>
<accession>A0AA41ZIQ4</accession>
<dbReference type="EMBL" id="JAPIVE010000004">
    <property type="protein sequence ID" value="MCX2525355.1"/>
    <property type="molecule type" value="Genomic_DNA"/>
</dbReference>
<evidence type="ECO:0000313" key="1">
    <source>
        <dbReference type="EMBL" id="MCX2525355.1"/>
    </source>
</evidence>